<dbReference type="RefSeq" id="WP_257941119.1">
    <property type="nucleotide sequence ID" value="NZ_JAMZEE010000045.1"/>
</dbReference>
<comment type="caution">
    <text evidence="1">The sequence shown here is derived from an EMBL/GenBank/DDBJ whole genome shotgun (WGS) entry which is preliminary data.</text>
</comment>
<protein>
    <submittedName>
        <fullName evidence="1">Uncharacterized protein</fullName>
    </submittedName>
</protein>
<proteinExistence type="predicted"/>
<accession>A0A9X2P523</accession>
<reference evidence="1" key="2">
    <citation type="submission" date="2022-04" db="EMBL/GenBank/DDBJ databases">
        <authorList>
            <person name="Fokt H."/>
            <person name="Baines J."/>
        </authorList>
    </citation>
    <scope>NUCLEOTIDE SEQUENCE</scope>
    <source>
        <strain evidence="1">KH569_7</strain>
    </source>
</reference>
<name>A0A9X2P523_9BACE</name>
<evidence type="ECO:0000313" key="1">
    <source>
        <dbReference type="EMBL" id="MCR6509452.1"/>
    </source>
</evidence>
<dbReference type="Proteomes" id="UP001143810">
    <property type="component" value="Unassembled WGS sequence"/>
</dbReference>
<organism evidence="1 2">
    <name type="scientific">Bacteroides muris</name>
    <name type="common">ex Fokt et al. 2023</name>
    <dbReference type="NCBI Taxonomy" id="2937417"/>
    <lineage>
        <taxon>Bacteria</taxon>
        <taxon>Pseudomonadati</taxon>
        <taxon>Bacteroidota</taxon>
        <taxon>Bacteroidia</taxon>
        <taxon>Bacteroidales</taxon>
        <taxon>Bacteroidaceae</taxon>
        <taxon>Bacteroides</taxon>
    </lineage>
</organism>
<reference evidence="1" key="1">
    <citation type="journal article" date="2022" name="Arch. Microbiol.">
        <title>Bacteroides muris sp. nov. isolated from the cecum of wild-derived house mice.</title>
        <authorList>
            <person name="Fokt H."/>
            <person name="Unni R."/>
            <person name="Repnik U."/>
            <person name="Schmitz R.A."/>
            <person name="Bramkamp M."/>
            <person name="Baines J.F."/>
            <person name="Unterweger D."/>
        </authorList>
    </citation>
    <scope>NUCLEOTIDE SEQUENCE</scope>
    <source>
        <strain evidence="1">KH569_7</strain>
    </source>
</reference>
<gene>
    <name evidence="1" type="ORF">M1B78_15120</name>
</gene>
<dbReference type="EMBL" id="JAMZEE010000045">
    <property type="protein sequence ID" value="MCR6509452.1"/>
    <property type="molecule type" value="Genomic_DNA"/>
</dbReference>
<sequence length="75" mass="8426">MKHQYSASSVSRSLLFVSSDFPSVACFRCRMPFLCVAGRGKVFRLNTLHRRKILSETALPPDLAAAVRATYYLCI</sequence>
<dbReference type="AlphaFoldDB" id="A0A9X2P523"/>
<evidence type="ECO:0000313" key="2">
    <source>
        <dbReference type="Proteomes" id="UP001143810"/>
    </source>
</evidence>